<evidence type="ECO:0000259" key="1">
    <source>
        <dbReference type="Pfam" id="PF07883"/>
    </source>
</evidence>
<name>A0ABV7KZT1_9PROT</name>
<dbReference type="Gene3D" id="2.60.120.10">
    <property type="entry name" value="Jelly Rolls"/>
    <property type="match status" value="1"/>
</dbReference>
<comment type="caution">
    <text evidence="2">The sequence shown here is derived from an EMBL/GenBank/DDBJ whole genome shotgun (WGS) entry which is preliminary data.</text>
</comment>
<evidence type="ECO:0000313" key="3">
    <source>
        <dbReference type="Proteomes" id="UP001595528"/>
    </source>
</evidence>
<dbReference type="Pfam" id="PF07883">
    <property type="entry name" value="Cupin_2"/>
    <property type="match status" value="1"/>
</dbReference>
<dbReference type="Proteomes" id="UP001595528">
    <property type="component" value="Unassembled WGS sequence"/>
</dbReference>
<dbReference type="InterPro" id="IPR011051">
    <property type="entry name" value="RmlC_Cupin_sf"/>
</dbReference>
<proteinExistence type="predicted"/>
<dbReference type="RefSeq" id="WP_379900541.1">
    <property type="nucleotide sequence ID" value="NZ_JBHRTR010000026.1"/>
</dbReference>
<reference evidence="3" key="1">
    <citation type="journal article" date="2019" name="Int. J. Syst. Evol. Microbiol.">
        <title>The Global Catalogue of Microorganisms (GCM) 10K type strain sequencing project: providing services to taxonomists for standard genome sequencing and annotation.</title>
        <authorList>
            <consortium name="The Broad Institute Genomics Platform"/>
            <consortium name="The Broad Institute Genome Sequencing Center for Infectious Disease"/>
            <person name="Wu L."/>
            <person name="Ma J."/>
        </authorList>
    </citation>
    <scope>NUCLEOTIDE SEQUENCE [LARGE SCALE GENOMIC DNA]</scope>
    <source>
        <strain evidence="3">KCTC 42964</strain>
    </source>
</reference>
<accession>A0ABV7KZT1</accession>
<dbReference type="EMBL" id="JBHRTR010000026">
    <property type="protein sequence ID" value="MFC3227926.1"/>
    <property type="molecule type" value="Genomic_DNA"/>
</dbReference>
<dbReference type="CDD" id="cd02208">
    <property type="entry name" value="cupin_RmlC-like"/>
    <property type="match status" value="1"/>
</dbReference>
<dbReference type="SUPFAM" id="SSF51182">
    <property type="entry name" value="RmlC-like cupins"/>
    <property type="match status" value="1"/>
</dbReference>
<dbReference type="InterPro" id="IPR013096">
    <property type="entry name" value="Cupin_2"/>
</dbReference>
<evidence type="ECO:0000313" key="2">
    <source>
        <dbReference type="EMBL" id="MFC3227926.1"/>
    </source>
</evidence>
<dbReference type="InterPro" id="IPR014710">
    <property type="entry name" value="RmlC-like_jellyroll"/>
</dbReference>
<organism evidence="2 3">
    <name type="scientific">Marinibaculum pumilum</name>
    <dbReference type="NCBI Taxonomy" id="1766165"/>
    <lineage>
        <taxon>Bacteria</taxon>
        <taxon>Pseudomonadati</taxon>
        <taxon>Pseudomonadota</taxon>
        <taxon>Alphaproteobacteria</taxon>
        <taxon>Rhodospirillales</taxon>
        <taxon>Rhodospirillaceae</taxon>
        <taxon>Marinibaculum</taxon>
    </lineage>
</organism>
<keyword evidence="3" id="KW-1185">Reference proteome</keyword>
<sequence length="131" mass="14429">MTKAIPIDLNAALAALTPLHNRTPQTTDAERKDAFARVAPYRDGGLFIAAFDGRSAWERHPVGDELVQVLEGETDLILLQDGQEVRHSLRAGQLIVVPQGTWHRFETAGVRLMTATPQPTEHLVGEQTPED</sequence>
<gene>
    <name evidence="2" type="ORF">ACFOGJ_11830</name>
</gene>
<protein>
    <submittedName>
        <fullName evidence="2">Cupin domain-containing protein</fullName>
    </submittedName>
</protein>
<feature type="domain" description="Cupin type-2" evidence="1">
    <location>
        <begin position="54"/>
        <end position="109"/>
    </location>
</feature>